<dbReference type="Proteomes" id="UP000271098">
    <property type="component" value="Unassembled WGS sequence"/>
</dbReference>
<gene>
    <name evidence="1" type="ORF">GPUH_LOCUS13153</name>
</gene>
<dbReference type="OrthoDB" id="5853123at2759"/>
<dbReference type="EMBL" id="UYRT01079968">
    <property type="protein sequence ID" value="VDN21756.1"/>
    <property type="molecule type" value="Genomic_DNA"/>
</dbReference>
<evidence type="ECO:0000313" key="2">
    <source>
        <dbReference type="Proteomes" id="UP000271098"/>
    </source>
</evidence>
<proteinExistence type="predicted"/>
<accession>A0A183DWR2</accession>
<name>A0A183DWR2_9BILA</name>
<reference evidence="1 2" key="2">
    <citation type="submission" date="2018-11" db="EMBL/GenBank/DDBJ databases">
        <authorList>
            <consortium name="Pathogen Informatics"/>
        </authorList>
    </citation>
    <scope>NUCLEOTIDE SEQUENCE [LARGE SCALE GENOMIC DNA]</scope>
</reference>
<dbReference type="WBParaSite" id="GPUH_0001316801-mRNA-1">
    <property type="protein sequence ID" value="GPUH_0001316801-mRNA-1"/>
    <property type="gene ID" value="GPUH_0001316801"/>
</dbReference>
<dbReference type="AlphaFoldDB" id="A0A183DWR2"/>
<organism evidence="3">
    <name type="scientific">Gongylonema pulchrum</name>
    <dbReference type="NCBI Taxonomy" id="637853"/>
    <lineage>
        <taxon>Eukaryota</taxon>
        <taxon>Metazoa</taxon>
        <taxon>Ecdysozoa</taxon>
        <taxon>Nematoda</taxon>
        <taxon>Chromadorea</taxon>
        <taxon>Rhabditida</taxon>
        <taxon>Spirurina</taxon>
        <taxon>Spiruromorpha</taxon>
        <taxon>Spiruroidea</taxon>
        <taxon>Gongylonematidae</taxon>
        <taxon>Gongylonema</taxon>
    </lineage>
</organism>
<protein>
    <submittedName>
        <fullName evidence="1 3">Uncharacterized protein</fullName>
    </submittedName>
</protein>
<evidence type="ECO:0000313" key="3">
    <source>
        <dbReference type="WBParaSite" id="GPUH_0001316801-mRNA-1"/>
    </source>
</evidence>
<evidence type="ECO:0000313" key="1">
    <source>
        <dbReference type="EMBL" id="VDN21756.1"/>
    </source>
</evidence>
<sequence>MLLSARMYLGNFDQISLVILPQVQLRRTCYDFCPVQIIAIEAVSTNESPPRKALKQMKFKAKS</sequence>
<reference evidence="3" key="1">
    <citation type="submission" date="2016-06" db="UniProtKB">
        <authorList>
            <consortium name="WormBaseParasite"/>
        </authorList>
    </citation>
    <scope>IDENTIFICATION</scope>
</reference>
<keyword evidence="2" id="KW-1185">Reference proteome</keyword>